<sequence length="116" mass="12830">MAANSSNVSLNTISSVMRPEEPSSAMAEAKEKLLRRIATLQMSVAAKKAKRRALKRGLTDRFIDAAVIDEKERKSEAFKPPIIDGAGRILKSDPLTGLMVKERTLRNLYSKSSQEL</sequence>
<accession>Q9SGD3</accession>
<protein>
    <submittedName>
        <fullName evidence="2">T23G18.13</fullName>
    </submittedName>
</protein>
<reference evidence="2" key="1">
    <citation type="submission" date="1999-11" db="EMBL/GenBank/DDBJ databases">
        <title>Genomic sequence for Arabidopsis thaliana BAC T23G18 from chromosome I.</title>
        <authorList>
            <person name="Shinn P."/>
            <person name="Brooks S."/>
            <person name="Buehler E."/>
            <person name="Chao Q."/>
            <person name="Johnson-Hopson C."/>
            <person name="Khan S."/>
            <person name="Kim C."/>
            <person name="Altafi H."/>
            <person name="Bei Q."/>
            <person name="Chin C."/>
            <person name="Chiou J."/>
            <person name="Choi E."/>
            <person name="Conn L."/>
            <person name="Conway A."/>
            <person name="Gonzales A."/>
            <person name="Hansen N."/>
            <person name="Howing B."/>
            <person name="Koo T."/>
            <person name="Lam B."/>
            <person name="Lee J."/>
            <person name="Lenz C."/>
            <person name="Li J."/>
            <person name="Liu A."/>
            <person name="Liu K."/>
            <person name="Liu S."/>
            <person name="Mukharsky N."/>
            <person name="Nguyen M."/>
            <person name="Palm C."/>
            <person name="Pham P."/>
            <person name="Sakano H."/>
            <person name="Schwartz J."/>
            <person name="Southwick A."/>
            <person name="Thaveri A."/>
            <person name="Toriumi M."/>
            <person name="Vaysberg M."/>
            <person name="Yu G."/>
            <person name="Federspiel N.A."/>
            <person name="Theologis A."/>
            <person name="Ecker J.R."/>
        </authorList>
    </citation>
    <scope>NUCLEOTIDE SEQUENCE</scope>
</reference>
<evidence type="ECO:0000313" key="2">
    <source>
        <dbReference type="EMBL" id="AAF18248.1"/>
    </source>
</evidence>
<name>Q9SGD3_ARATH</name>
<proteinExistence type="predicted"/>
<dbReference type="AlphaFoldDB" id="Q9SGD3"/>
<reference key="2">
    <citation type="journal article" date="2000" name="Nature">
        <title>Sequence and analysis of chromosome 1 of the plant Arabidopsis thaliana.</title>
        <authorList>
            <person name="Theologis A."/>
            <person name="Ecker J.R."/>
            <person name="Palm C.J."/>
            <person name="Federspiel N.A."/>
            <person name="Kaul S."/>
            <person name="White O."/>
            <person name="Alonso J."/>
            <person name="Altafi H."/>
            <person name="Araujo R."/>
            <person name="Bowman C.L."/>
            <person name="Brooks S.Y."/>
            <person name="Buehler E."/>
            <person name="Chan A."/>
            <person name="Chao Q."/>
            <person name="Chen H."/>
            <person name="Cheuk R.F."/>
            <person name="Chin C.W."/>
            <person name="Chung M.K."/>
            <person name="Conn L."/>
            <person name="Conway A.B."/>
            <person name="Conway A.R."/>
            <person name="Creasy T.H."/>
            <person name="Dewar K."/>
            <person name="Dunn P."/>
            <person name="Etgu P."/>
            <person name="Feldblyum T.V."/>
            <person name="Feng J."/>
            <person name="Fong B."/>
            <person name="Fujii C.Y."/>
            <person name="Gill J.E."/>
            <person name="Goldsmith A.D."/>
            <person name="Haas B."/>
            <person name="Hansen N.F."/>
            <person name="Hughes B."/>
            <person name="Huizar L."/>
            <person name="Hunter J.L."/>
            <person name="Jenkins J."/>
            <person name="Johnson-Hopson C."/>
            <person name="Khan S."/>
            <person name="Khaykin E."/>
            <person name="Kim C.J."/>
            <person name="Koo H.L."/>
            <person name="Kremenetskaia I."/>
            <person name="Kurtz D.B."/>
            <person name="Kwan A."/>
            <person name="Lam B."/>
            <person name="Langin-Hooper S."/>
            <person name="Lee A."/>
            <person name="Lee J.M."/>
            <person name="Lenz C.A."/>
            <person name="Li J.H."/>
            <person name="Li Y."/>
            <person name="Lin X."/>
            <person name="Liu S.X."/>
            <person name="Liu Z.A."/>
            <person name="Luros J.S."/>
            <person name="Maiti R."/>
            <person name="Marziali A."/>
            <person name="Militscher J."/>
            <person name="Miranda M."/>
            <person name="Nguyen M."/>
            <person name="Nierman W.C."/>
            <person name="Osborne B.I."/>
            <person name="Pai G."/>
            <person name="Peterson J."/>
            <person name="Pham P.K."/>
            <person name="Rizzo M."/>
            <person name="Rooney T."/>
            <person name="Rowley D."/>
            <person name="Sakano H."/>
            <person name="Salzberg S.L."/>
            <person name="Schwartz J.R."/>
            <person name="Shinn P."/>
            <person name="Southwick A.M."/>
            <person name="Sun H."/>
            <person name="Tallon L.J."/>
            <person name="Tambunga G."/>
            <person name="Toriumi M.J."/>
            <person name="Town C.D."/>
            <person name="Utterback T."/>
            <person name="Van Aken S."/>
            <person name="Vaysberg M."/>
            <person name="Vysotskaia V.S."/>
            <person name="Walker M."/>
            <person name="Wu D."/>
            <person name="Yu G."/>
            <person name="Fraser C.M."/>
            <person name="Venter J.C."/>
            <person name="Davis R.W."/>
        </authorList>
    </citation>
    <scope>NUCLEOTIDE SEQUENCE [LARGE SCALE GENOMIC DNA]</scope>
    <source>
        <strain>cv. Columbia</strain>
    </source>
</reference>
<feature type="region of interest" description="Disordered" evidence="1">
    <location>
        <begin position="1"/>
        <end position="28"/>
    </location>
</feature>
<reference evidence="2" key="4">
    <citation type="submission" date="2000-10" db="EMBL/GenBank/DDBJ databases">
        <authorList>
            <person name="Chao Q."/>
            <person name="Brooks S."/>
            <person name="Buehler E."/>
            <person name="Johnson-Hopson C."/>
            <person name="Khan S."/>
            <person name="Kim C."/>
            <person name="Shinn P."/>
            <person name="Altafi H."/>
            <person name="Bei B."/>
            <person name="Chin C."/>
            <person name="Chiou J."/>
            <person name="Choi E."/>
            <person name="Conn L."/>
            <person name="Conway A."/>
            <person name="Gonzalez A."/>
            <person name="Hansen N."/>
            <person name="Howing B."/>
            <person name="Koo T."/>
            <person name="Lam B."/>
            <person name="Lee J."/>
            <person name="Lenz C."/>
            <person name="Li J."/>
            <person name="Liu A."/>
            <person name="Liu J."/>
            <person name="Liu S."/>
            <person name="Mukharsky N."/>
            <person name="Nguyen M."/>
            <person name="Palm C."/>
            <person name="Pham P."/>
            <person name="Sakano H."/>
            <person name="Schwartz J."/>
            <person name="Southwick A."/>
            <person name="Thaveri A."/>
            <person name="Toriumi M."/>
            <person name="Vaysberg M."/>
            <person name="Yu G."/>
            <person name="Davis R."/>
            <person name="Federspiel N."/>
            <person name="Theologis A."/>
            <person name="Ecker J."/>
        </authorList>
    </citation>
    <scope>NUCLEOTIDE SEQUENCE</scope>
</reference>
<dbReference type="EMBL" id="AC011438">
    <property type="protein sequence ID" value="AAF18248.1"/>
    <property type="molecule type" value="Genomic_DNA"/>
</dbReference>
<reference evidence="2" key="3">
    <citation type="submission" date="2000-06" db="EMBL/GenBank/DDBJ databases">
        <authorList>
            <person name="Cheuk R."/>
            <person name="Brooks S."/>
            <person name="Buehler E."/>
            <person name="Chao Q."/>
            <person name="Johnson-Hopson C."/>
            <person name="Khan S."/>
            <person name="Kim C."/>
            <person name="Shinn P."/>
            <person name="Altafi H."/>
            <person name="Bei B."/>
            <person name="Chin C."/>
            <person name="Chiou J."/>
            <person name="Choi E."/>
            <person name="Conn L."/>
            <person name="Conway A."/>
            <person name="Gonzalez A."/>
            <person name="Hansen N."/>
            <person name="Howing B."/>
            <person name="Koo T."/>
            <person name="Lam B."/>
            <person name="Lee J."/>
            <person name="Lenz C."/>
            <person name="Li J."/>
            <person name="Liu A."/>
            <person name="Liu J."/>
            <person name="Liu S."/>
            <person name="Mukharsky N."/>
            <person name="Nguyen M."/>
            <person name="Palm C."/>
            <person name="Pham P."/>
            <person name="Sakano H."/>
            <person name="Schwartz J."/>
            <person name="Southwick A."/>
            <person name="Thaveri A."/>
            <person name="Toriumi M."/>
            <person name="Vaysberg M."/>
            <person name="Yu G."/>
            <person name="Davis R."/>
            <person name="Federspiel N."/>
            <person name="Theologis A."/>
            <person name="Ecker J."/>
        </authorList>
    </citation>
    <scope>NUCLEOTIDE SEQUENCE</scope>
</reference>
<organism evidence="2">
    <name type="scientific">Arabidopsis thaliana</name>
    <name type="common">Mouse-ear cress</name>
    <dbReference type="NCBI Taxonomy" id="3702"/>
    <lineage>
        <taxon>Eukaryota</taxon>
        <taxon>Viridiplantae</taxon>
        <taxon>Streptophyta</taxon>
        <taxon>Embryophyta</taxon>
        <taxon>Tracheophyta</taxon>
        <taxon>Spermatophyta</taxon>
        <taxon>Magnoliopsida</taxon>
        <taxon>eudicotyledons</taxon>
        <taxon>Gunneridae</taxon>
        <taxon>Pentapetalae</taxon>
        <taxon>rosids</taxon>
        <taxon>malvids</taxon>
        <taxon>Brassicales</taxon>
        <taxon>Brassicaceae</taxon>
        <taxon>Camelineae</taxon>
        <taxon>Arabidopsis</taxon>
    </lineage>
</organism>
<feature type="compositionally biased region" description="Polar residues" evidence="1">
    <location>
        <begin position="1"/>
        <end position="15"/>
    </location>
</feature>
<evidence type="ECO:0000256" key="1">
    <source>
        <dbReference type="SAM" id="MobiDB-lite"/>
    </source>
</evidence>